<evidence type="ECO:0000256" key="2">
    <source>
        <dbReference type="ARBA" id="ARBA00023125"/>
    </source>
</evidence>
<sequence>MDEVETSGRRLESIAKELAQIAAFQAALPVTAYDVERIEDNGAVWELIRDLTEKAEEILAMRARDARRRDEKGAKIITFAALERGTIMRTVVRADVLKSPDQAARIRELHAAGDLHRVTDEQFRELLIFDRRVAFMPIDPDELPLGALMVRQPSMVASLVDLFEQSWARARDVTTPFDRMDRLTRREREVLGLMAEGRSNGAIARTLSITEVTVAKHVANIFCKLDLSPAESDHRRVLAVLAYLRTSGR</sequence>
<keyword evidence="6" id="KW-1185">Reference proteome</keyword>
<dbReference type="InterPro" id="IPR000792">
    <property type="entry name" value="Tscrpt_reg_LuxR_C"/>
</dbReference>
<dbReference type="PROSITE" id="PS50043">
    <property type="entry name" value="HTH_LUXR_2"/>
    <property type="match status" value="1"/>
</dbReference>
<dbReference type="PRINTS" id="PR00038">
    <property type="entry name" value="HTHLUXR"/>
</dbReference>
<accession>A0ABW4T4S7</accession>
<protein>
    <submittedName>
        <fullName evidence="5">LuxR C-terminal-related transcriptional regulator</fullName>
    </submittedName>
</protein>
<feature type="domain" description="HTH luxR-type" evidence="4">
    <location>
        <begin position="176"/>
        <end position="247"/>
    </location>
</feature>
<evidence type="ECO:0000313" key="5">
    <source>
        <dbReference type="EMBL" id="MFD1936950.1"/>
    </source>
</evidence>
<dbReference type="SMART" id="SM00421">
    <property type="entry name" value="HTH_LUXR"/>
    <property type="match status" value="1"/>
</dbReference>
<dbReference type="InterPro" id="IPR016032">
    <property type="entry name" value="Sig_transdc_resp-reg_C-effctor"/>
</dbReference>
<evidence type="ECO:0000256" key="3">
    <source>
        <dbReference type="ARBA" id="ARBA00023163"/>
    </source>
</evidence>
<keyword evidence="3" id="KW-0804">Transcription</keyword>
<comment type="caution">
    <text evidence="5">The sequence shown here is derived from an EMBL/GenBank/DDBJ whole genome shotgun (WGS) entry which is preliminary data.</text>
</comment>
<dbReference type="Proteomes" id="UP001597368">
    <property type="component" value="Unassembled WGS sequence"/>
</dbReference>
<dbReference type="SUPFAM" id="SSF46894">
    <property type="entry name" value="C-terminal effector domain of the bipartite response regulators"/>
    <property type="match status" value="1"/>
</dbReference>
<keyword evidence="1" id="KW-0805">Transcription regulation</keyword>
<reference evidence="6" key="1">
    <citation type="journal article" date="2019" name="Int. J. Syst. Evol. Microbiol.">
        <title>The Global Catalogue of Microorganisms (GCM) 10K type strain sequencing project: providing services to taxonomists for standard genome sequencing and annotation.</title>
        <authorList>
            <consortium name="The Broad Institute Genomics Platform"/>
            <consortium name="The Broad Institute Genome Sequencing Center for Infectious Disease"/>
            <person name="Wu L."/>
            <person name="Ma J."/>
        </authorList>
    </citation>
    <scope>NUCLEOTIDE SEQUENCE [LARGE SCALE GENOMIC DNA]</scope>
    <source>
        <strain evidence="6">ICMP 6774ER</strain>
    </source>
</reference>
<dbReference type="PANTHER" id="PTHR43214">
    <property type="entry name" value="TWO-COMPONENT RESPONSE REGULATOR"/>
    <property type="match status" value="1"/>
</dbReference>
<evidence type="ECO:0000256" key="1">
    <source>
        <dbReference type="ARBA" id="ARBA00023015"/>
    </source>
</evidence>
<dbReference type="InterPro" id="IPR036388">
    <property type="entry name" value="WH-like_DNA-bd_sf"/>
</dbReference>
<dbReference type="RefSeq" id="WP_379577696.1">
    <property type="nucleotide sequence ID" value="NZ_JBHUFV010000054.1"/>
</dbReference>
<proteinExistence type="predicted"/>
<dbReference type="CDD" id="cd06170">
    <property type="entry name" value="LuxR_C_like"/>
    <property type="match status" value="1"/>
</dbReference>
<dbReference type="Gene3D" id="1.10.10.10">
    <property type="entry name" value="Winged helix-like DNA-binding domain superfamily/Winged helix DNA-binding domain"/>
    <property type="match status" value="1"/>
</dbReference>
<evidence type="ECO:0000313" key="6">
    <source>
        <dbReference type="Proteomes" id="UP001597368"/>
    </source>
</evidence>
<dbReference type="InterPro" id="IPR039420">
    <property type="entry name" value="WalR-like"/>
</dbReference>
<dbReference type="PROSITE" id="PS00622">
    <property type="entry name" value="HTH_LUXR_1"/>
    <property type="match status" value="1"/>
</dbReference>
<keyword evidence="2" id="KW-0238">DNA-binding</keyword>
<name>A0ABW4T4S7_9ACTN</name>
<dbReference type="PANTHER" id="PTHR43214:SF24">
    <property type="entry name" value="TRANSCRIPTIONAL REGULATORY PROTEIN NARL-RELATED"/>
    <property type="match status" value="1"/>
</dbReference>
<gene>
    <name evidence="5" type="ORF">ACFSKW_36330</name>
</gene>
<dbReference type="Pfam" id="PF00196">
    <property type="entry name" value="GerE"/>
    <property type="match status" value="1"/>
</dbReference>
<organism evidence="5 6">
    <name type="scientific">Nonomuraea mangrovi</name>
    <dbReference type="NCBI Taxonomy" id="2316207"/>
    <lineage>
        <taxon>Bacteria</taxon>
        <taxon>Bacillati</taxon>
        <taxon>Actinomycetota</taxon>
        <taxon>Actinomycetes</taxon>
        <taxon>Streptosporangiales</taxon>
        <taxon>Streptosporangiaceae</taxon>
        <taxon>Nonomuraea</taxon>
    </lineage>
</organism>
<evidence type="ECO:0000259" key="4">
    <source>
        <dbReference type="PROSITE" id="PS50043"/>
    </source>
</evidence>
<dbReference type="EMBL" id="JBHUFV010000054">
    <property type="protein sequence ID" value="MFD1936950.1"/>
    <property type="molecule type" value="Genomic_DNA"/>
</dbReference>